<accession>A0A2D3NXB3</accession>
<gene>
    <name evidence="2" type="ORF">CTM72_10295</name>
</gene>
<evidence type="ECO:0000313" key="3">
    <source>
        <dbReference type="Proteomes" id="UP000230056"/>
    </source>
</evidence>
<feature type="chain" id="PRO_5013615585" evidence="1">
    <location>
        <begin position="23"/>
        <end position="247"/>
    </location>
</feature>
<name>A0A2D3NXB3_9FUSO</name>
<dbReference type="EMBL" id="CP024699">
    <property type="protein sequence ID" value="ATV60065.1"/>
    <property type="molecule type" value="Genomic_DNA"/>
</dbReference>
<dbReference type="AlphaFoldDB" id="A0A2D3NXB3"/>
<proteinExistence type="predicted"/>
<evidence type="ECO:0000256" key="1">
    <source>
        <dbReference type="SAM" id="SignalP"/>
    </source>
</evidence>
<evidence type="ECO:0000313" key="2">
    <source>
        <dbReference type="EMBL" id="ATV60065.1"/>
    </source>
</evidence>
<organism evidence="2 3">
    <name type="scientific">Fusobacterium pseudoperiodonticum</name>
    <dbReference type="NCBI Taxonomy" id="2663009"/>
    <lineage>
        <taxon>Bacteria</taxon>
        <taxon>Fusobacteriati</taxon>
        <taxon>Fusobacteriota</taxon>
        <taxon>Fusobacteriia</taxon>
        <taxon>Fusobacteriales</taxon>
        <taxon>Fusobacteriaceae</taxon>
        <taxon>Fusobacterium</taxon>
    </lineage>
</organism>
<protein>
    <submittedName>
        <fullName evidence="2">Uncharacterized protein</fullName>
    </submittedName>
</protein>
<dbReference type="RefSeq" id="WP_100025342.1">
    <property type="nucleotide sequence ID" value="NZ_CP024699.1"/>
</dbReference>
<keyword evidence="1" id="KW-0732">Signal</keyword>
<reference evidence="2 3" key="1">
    <citation type="submission" date="2017-11" db="EMBL/GenBank/DDBJ databases">
        <title>Genome sequencing of Fusobacterium periodonticum KCOM 1261.</title>
        <authorList>
            <person name="Kook J.-K."/>
            <person name="Park S.-N."/>
            <person name="Lim Y.K."/>
        </authorList>
    </citation>
    <scope>NUCLEOTIDE SEQUENCE [LARGE SCALE GENOMIC DNA]</scope>
    <source>
        <strain evidence="2 3">KCOM 1261</strain>
    </source>
</reference>
<sequence>MKKKGLFFSFLLFIVCSFSLLAENFPQKASKVEDFIPKGWKSVVVKKGDLNKDKIDDVVLVIQKDDAKNFEKSEDNTIFNYNPMAILVLFKDKNSQYNLISKNENDFIVSKDKALVEQLETLSSPDLDDDLSKSINIKNDTLRLLTRSEYVKGARVTEYIFRYQNNKFELIGLEYKYWHTSTDYAVDIAYSINFSTKKLIGTKDISGVRTDETKIEKVEKNIDVKDKYILDTMAQDTGIKILEKYDN</sequence>
<dbReference type="Proteomes" id="UP000230056">
    <property type="component" value="Chromosome"/>
</dbReference>
<feature type="signal peptide" evidence="1">
    <location>
        <begin position="1"/>
        <end position="22"/>
    </location>
</feature>